<dbReference type="InterPro" id="IPR001633">
    <property type="entry name" value="EAL_dom"/>
</dbReference>
<dbReference type="GO" id="GO:0009003">
    <property type="term" value="F:signal peptidase activity"/>
    <property type="evidence" value="ECO:0007669"/>
    <property type="project" value="UniProtKB-EC"/>
</dbReference>
<dbReference type="PANTHER" id="PTHR44757:SF2">
    <property type="entry name" value="BIOFILM ARCHITECTURE MAINTENANCE PROTEIN MBAA"/>
    <property type="match status" value="1"/>
</dbReference>
<evidence type="ECO:0000256" key="6">
    <source>
        <dbReference type="SAM" id="MobiDB-lite"/>
    </source>
</evidence>
<dbReference type="STRING" id="590998.Celf_0829"/>
<feature type="compositionally biased region" description="Basic residues" evidence="6">
    <location>
        <begin position="795"/>
        <end position="821"/>
    </location>
</feature>
<dbReference type="Gene3D" id="3.20.20.450">
    <property type="entry name" value="EAL domain"/>
    <property type="match status" value="1"/>
</dbReference>
<feature type="compositionally biased region" description="Basic residues" evidence="6">
    <location>
        <begin position="855"/>
        <end position="865"/>
    </location>
</feature>
<dbReference type="AlphaFoldDB" id="F4H047"/>
<evidence type="ECO:0000313" key="11">
    <source>
        <dbReference type="Proteomes" id="UP000008460"/>
    </source>
</evidence>
<dbReference type="PROSITE" id="PS50887">
    <property type="entry name" value="GGDEF"/>
    <property type="match status" value="1"/>
</dbReference>
<dbReference type="PANTHER" id="PTHR44757">
    <property type="entry name" value="DIGUANYLATE CYCLASE DGCP"/>
    <property type="match status" value="1"/>
</dbReference>
<feature type="transmembrane region" description="Helical" evidence="7">
    <location>
        <begin position="196"/>
        <end position="216"/>
    </location>
</feature>
<dbReference type="eggNOG" id="COG5001">
    <property type="taxonomic scope" value="Bacteria"/>
</dbReference>
<dbReference type="SUPFAM" id="SSF55073">
    <property type="entry name" value="Nucleotide cyclase"/>
    <property type="match status" value="1"/>
</dbReference>
<reference evidence="10 11" key="1">
    <citation type="submission" date="2011-04" db="EMBL/GenBank/DDBJ databases">
        <title>Complete sequence of Cellulomonas fimi ATCC 484.</title>
        <authorList>
            <consortium name="US DOE Joint Genome Institute"/>
            <person name="Lucas S."/>
            <person name="Han J."/>
            <person name="Lapidus A."/>
            <person name="Cheng J.-F."/>
            <person name="Goodwin L."/>
            <person name="Pitluck S."/>
            <person name="Peters L."/>
            <person name="Chertkov O."/>
            <person name="Detter J.C."/>
            <person name="Han C."/>
            <person name="Tapia R."/>
            <person name="Land M."/>
            <person name="Hauser L."/>
            <person name="Kyrpides N."/>
            <person name="Ivanova N."/>
            <person name="Ovchinnikova G."/>
            <person name="Pagani I."/>
            <person name="Mead D."/>
            <person name="Brumm P."/>
            <person name="Woyke T."/>
        </authorList>
    </citation>
    <scope>NUCLEOTIDE SEQUENCE [LARGE SCALE GENOMIC DNA]</scope>
    <source>
        <strain evidence="11">ATCC 484 / DSM 20113 / JCM 1341 / NBRC 15513 / NCIMB 8980 / NCTC 7547</strain>
    </source>
</reference>
<dbReference type="NCBIfam" id="TIGR00254">
    <property type="entry name" value="GGDEF"/>
    <property type="match status" value="1"/>
</dbReference>
<evidence type="ECO:0000256" key="7">
    <source>
        <dbReference type="SAM" id="Phobius"/>
    </source>
</evidence>
<evidence type="ECO:0000256" key="2">
    <source>
        <dbReference type="ARBA" id="ARBA00022692"/>
    </source>
</evidence>
<evidence type="ECO:0000256" key="5">
    <source>
        <dbReference type="NCBIfam" id="TIGR02228"/>
    </source>
</evidence>
<dbReference type="GO" id="GO:0016020">
    <property type="term" value="C:membrane"/>
    <property type="evidence" value="ECO:0007669"/>
    <property type="project" value="UniProtKB-SubCell"/>
</dbReference>
<feature type="region of interest" description="Disordered" evidence="6">
    <location>
        <begin position="847"/>
        <end position="968"/>
    </location>
</feature>
<dbReference type="SMART" id="SM00267">
    <property type="entry name" value="GGDEF"/>
    <property type="match status" value="1"/>
</dbReference>
<dbReference type="InterPro" id="IPR001733">
    <property type="entry name" value="Peptidase_S26B"/>
</dbReference>
<protein>
    <recommendedName>
        <fullName evidence="5">Signal peptidase I</fullName>
        <ecNumber evidence="5">3.4.21.89</ecNumber>
    </recommendedName>
</protein>
<feature type="domain" description="EAL" evidence="8">
    <location>
        <begin position="408"/>
        <end position="668"/>
    </location>
</feature>
<feature type="region of interest" description="Disordered" evidence="6">
    <location>
        <begin position="662"/>
        <end position="827"/>
    </location>
</feature>
<keyword evidence="3 7" id="KW-1133">Transmembrane helix</keyword>
<feature type="compositionally biased region" description="Basic and acidic residues" evidence="6">
    <location>
        <begin position="866"/>
        <end position="891"/>
    </location>
</feature>
<feature type="domain" description="GGDEF" evidence="9">
    <location>
        <begin position="267"/>
        <end position="399"/>
    </location>
</feature>
<dbReference type="EC" id="3.4.21.89" evidence="5"/>
<dbReference type="PROSITE" id="PS51257">
    <property type="entry name" value="PROKAR_LIPOPROTEIN"/>
    <property type="match status" value="1"/>
</dbReference>
<dbReference type="HOGENOM" id="CLU_269452_0_0_11"/>
<feature type="compositionally biased region" description="Basic residues" evidence="6">
    <location>
        <begin position="760"/>
        <end position="773"/>
    </location>
</feature>
<dbReference type="InterPro" id="IPR000160">
    <property type="entry name" value="GGDEF_dom"/>
</dbReference>
<comment type="subcellular location">
    <subcellularLocation>
        <location evidence="1">Membrane</location>
    </subcellularLocation>
</comment>
<feature type="compositionally biased region" description="Basic residues" evidence="6">
    <location>
        <begin position="684"/>
        <end position="695"/>
    </location>
</feature>
<dbReference type="InterPro" id="IPR052155">
    <property type="entry name" value="Biofilm_reg_signaling"/>
</dbReference>
<feature type="compositionally biased region" description="Basic and acidic residues" evidence="6">
    <location>
        <begin position="723"/>
        <end position="746"/>
    </location>
</feature>
<dbReference type="FunFam" id="3.30.70.270:FF:000001">
    <property type="entry name" value="Diguanylate cyclase domain protein"/>
    <property type="match status" value="1"/>
</dbReference>
<dbReference type="Proteomes" id="UP000008460">
    <property type="component" value="Chromosome"/>
</dbReference>
<dbReference type="CDD" id="cd06530">
    <property type="entry name" value="S26_SPase_I"/>
    <property type="match status" value="1"/>
</dbReference>
<evidence type="ECO:0000259" key="9">
    <source>
        <dbReference type="PROSITE" id="PS50887"/>
    </source>
</evidence>
<evidence type="ECO:0000313" key="10">
    <source>
        <dbReference type="EMBL" id="AEE44969.1"/>
    </source>
</evidence>
<dbReference type="CDD" id="cd01949">
    <property type="entry name" value="GGDEF"/>
    <property type="match status" value="1"/>
</dbReference>
<proteinExistence type="predicted"/>
<feature type="compositionally biased region" description="Basic residues" evidence="6">
    <location>
        <begin position="940"/>
        <end position="958"/>
    </location>
</feature>
<name>F4H047_CELFA</name>
<dbReference type="PROSITE" id="PS50883">
    <property type="entry name" value="EAL"/>
    <property type="match status" value="1"/>
</dbReference>
<accession>F4H047</accession>
<dbReference type="Pfam" id="PF00990">
    <property type="entry name" value="GGDEF"/>
    <property type="match status" value="1"/>
</dbReference>
<dbReference type="EMBL" id="CP002666">
    <property type="protein sequence ID" value="AEE44969.1"/>
    <property type="molecule type" value="Genomic_DNA"/>
</dbReference>
<keyword evidence="11" id="KW-1185">Reference proteome</keyword>
<keyword evidence="2 7" id="KW-0812">Transmembrane</keyword>
<dbReference type="SUPFAM" id="SSF51306">
    <property type="entry name" value="LexA/Signal peptidase"/>
    <property type="match status" value="1"/>
</dbReference>
<dbReference type="eggNOG" id="COG0681">
    <property type="taxonomic scope" value="Bacteria"/>
</dbReference>
<dbReference type="InterPro" id="IPR029787">
    <property type="entry name" value="Nucleotide_cyclase"/>
</dbReference>
<evidence type="ECO:0000256" key="1">
    <source>
        <dbReference type="ARBA" id="ARBA00004370"/>
    </source>
</evidence>
<dbReference type="InterPro" id="IPR036286">
    <property type="entry name" value="LexA/Signal_pep-like_sf"/>
</dbReference>
<feature type="compositionally biased region" description="Basic residues" evidence="6">
    <location>
        <begin position="892"/>
        <end position="901"/>
    </location>
</feature>
<organism evidence="10 11">
    <name type="scientific">Cellulomonas fimi (strain ATCC 484 / DSM 20113 / JCM 1341 / CCUG 24087 / LMG 16345 / NBRC 15513 / NCIMB 8980 / NCTC 7547 / NRS-133)</name>
    <dbReference type="NCBI Taxonomy" id="590998"/>
    <lineage>
        <taxon>Bacteria</taxon>
        <taxon>Bacillati</taxon>
        <taxon>Actinomycetota</taxon>
        <taxon>Actinomycetes</taxon>
        <taxon>Micrococcales</taxon>
        <taxon>Cellulomonadaceae</taxon>
        <taxon>Cellulomonas</taxon>
    </lineage>
</organism>
<gene>
    <name evidence="10" type="ordered locus">Celf_0829</name>
</gene>
<dbReference type="InterPro" id="IPR043128">
    <property type="entry name" value="Rev_trsase/Diguanyl_cyclase"/>
</dbReference>
<dbReference type="GO" id="GO:0004252">
    <property type="term" value="F:serine-type endopeptidase activity"/>
    <property type="evidence" value="ECO:0007669"/>
    <property type="project" value="UniProtKB-UniRule"/>
</dbReference>
<dbReference type="GO" id="GO:0006465">
    <property type="term" value="P:signal peptide processing"/>
    <property type="evidence" value="ECO:0007669"/>
    <property type="project" value="UniProtKB-UniRule"/>
</dbReference>
<dbReference type="InterPro" id="IPR019533">
    <property type="entry name" value="Peptidase_S26"/>
</dbReference>
<keyword evidence="4 7" id="KW-0472">Membrane</keyword>
<evidence type="ECO:0000256" key="3">
    <source>
        <dbReference type="ARBA" id="ARBA00022989"/>
    </source>
</evidence>
<dbReference type="Pfam" id="PF00563">
    <property type="entry name" value="EAL"/>
    <property type="match status" value="1"/>
</dbReference>
<evidence type="ECO:0000256" key="4">
    <source>
        <dbReference type="ARBA" id="ARBA00023136"/>
    </source>
</evidence>
<dbReference type="Gene3D" id="3.30.70.270">
    <property type="match status" value="1"/>
</dbReference>
<sequence>MPRNRRPWSLTRYFAVVSIAAMAVLGCALVVVSATVMERQSTRDGMRSAESVRSYATAQVPTDAFVLATALTPDQDEAVRQAVAGFADSVVEVRLWAQDGTLIFSTADRTTSGFPDGERLDAVMASGEPDARVVSDVRGDAPGTLSGTQRDVLDVYVPVTAAQTLRTTEDRPSSEVVGAAEVMLDHTGSAHAVGDAVRTVGIVVGGGLVALWVLLFRTVLTTSRRLQATALENARLALLDSLTGLPNRRMLADRMRRTIAEAHEDGTRVGLMLLDIDHFKDINDSLGHDRGDELLEQVAERLRGALRGNDVVARLGGDEFAVLLPDVRSVENAERLARRVRGLFTTPFMLGELPLHVETSVGVACLPDHADDSSSLMRTADVAMYAAKHHRTGVAVYSLDEDDSSPARLVLLGDLHRALDTETDEPRQLEMHYQPKIDLTTGSTVGLEALMRWRHETRGLLAPASFIPLAEQSGLIHDVTRFALTTCVRQLAHWSREGRTTPVAVNLSAHDVTTTAVVDLIEALLTEHAVPADLLEVEITETALVADRSRVVPVLERLGELGVRVAIDDFGIGNTSISQLRDLPVDELKIDRLFVADLQAGGREGSEVVVRAMVDLAHSFGLRVVAEGVEDEHTAGILAQLGVDHAQGFLYSRAVPPSDLTFGMLVPTPRRGAESSHPNGTRPGGRRRPGRRTSRVTRTSESPPNASTVVTHLPIAPCPGPDRPAHDPPRSSFDDGRPAPGDDRPRPAAAGPSQEAPHVDHHRHRGSGGRRCHVAHDVGAVQRHRLHEHRDLDRHRRPRRRRGRLRGPRRRPRARRHRLHAGARPEQRLAAAALLGRVPHDRRHLAAAVADARRPGRRTRRPRGRVARDDRRAVGLRDRDVRRDVGRDRPAARVRRRQQRRAARERVRRDRRRRGHGPAGRRPTARRVDVRDAVRPPAPARRRRQRVPGHRARPRAAHAGRAGRQQLSTAAMIRRGRAPGEPVVERRSPSVARARRSRPRLPVWRRVLSVVLWTVVAVCGAAYAASLLVPLWYQLNDERLLIVTSGSMAPKFEAGDAVVLRAITHESDLKVGQVVSFWPSGSEQLVTHRVVALRHLPELVTDPETGERVPKLDADGEAVTRAYVFTKGDANPAPDPDATPITRVRGVVLEVHAGWGWVLQWSTSATGRAVMLVPPLLALATLEVLAVLDARRERRRAAPDPLTDGRFDDLLLD</sequence>
<dbReference type="SMART" id="SM00052">
    <property type="entry name" value="EAL"/>
    <property type="match status" value="1"/>
</dbReference>
<dbReference type="InterPro" id="IPR035919">
    <property type="entry name" value="EAL_sf"/>
</dbReference>
<dbReference type="KEGG" id="cfi:Celf_0829"/>
<dbReference type="NCBIfam" id="TIGR02228">
    <property type="entry name" value="sigpep_I_arch"/>
    <property type="match status" value="1"/>
</dbReference>
<feature type="transmembrane region" description="Helical" evidence="7">
    <location>
        <begin position="12"/>
        <end position="37"/>
    </location>
</feature>
<dbReference type="CDD" id="cd01948">
    <property type="entry name" value="EAL"/>
    <property type="match status" value="1"/>
</dbReference>
<feature type="transmembrane region" description="Helical" evidence="7">
    <location>
        <begin position="1007"/>
        <end position="1033"/>
    </location>
</feature>
<dbReference type="SUPFAM" id="SSF141868">
    <property type="entry name" value="EAL domain-like"/>
    <property type="match status" value="1"/>
</dbReference>
<evidence type="ECO:0000259" key="8">
    <source>
        <dbReference type="PROSITE" id="PS50883"/>
    </source>
</evidence>